<dbReference type="InterPro" id="IPR005135">
    <property type="entry name" value="Endo/exonuclease/phosphatase"/>
</dbReference>
<reference evidence="2" key="1">
    <citation type="submission" date="2020-08" db="EMBL/GenBank/DDBJ databases">
        <title>Multicomponent nature underlies the extraordinary mechanical properties of spider dragline silk.</title>
        <authorList>
            <person name="Kono N."/>
            <person name="Nakamura H."/>
            <person name="Mori M."/>
            <person name="Yoshida Y."/>
            <person name="Ohtoshi R."/>
            <person name="Malay A.D."/>
            <person name="Moran D.A.P."/>
            <person name="Tomita M."/>
            <person name="Numata K."/>
            <person name="Arakawa K."/>
        </authorList>
    </citation>
    <scope>NUCLEOTIDE SEQUENCE</scope>
</reference>
<dbReference type="PANTHER" id="PTHR33273">
    <property type="entry name" value="DOMAIN-CONTAINING PROTEIN, PUTATIVE-RELATED"/>
    <property type="match status" value="1"/>
</dbReference>
<sequence length="288" mass="32937">MYWNAQGILSKKEFLEFVNTNNPDIIALQETFLRPCNDFNIPNYSTYRTDRLSHRGGSTAICIKNSIPHHEITIQTNSINNTAINIENGTETVTICSIYRPPKINDPNMIPDLRKIFLNKNICLAIGDYNAKHHSWNPGRRQNAHGNRIYKFAHTFGLDLITPTTFTRYPTNENHYPSTIDFGISKGLTDSSVTVKNELSSDHDPLLFQINLKNFIPSRNNYRRFTNWQKFQNIVKEIIPGNPIINNTEEIENHVNNFIETIQTAIDQSSVGKLITHSPPGANQKHHP</sequence>
<dbReference type="SUPFAM" id="SSF56219">
    <property type="entry name" value="DNase I-like"/>
    <property type="match status" value="1"/>
</dbReference>
<dbReference type="PANTHER" id="PTHR33273:SF2">
    <property type="entry name" value="ENDONUCLEASE_EXONUCLEASE_PHOSPHATASE DOMAIN-CONTAINING PROTEIN"/>
    <property type="match status" value="1"/>
</dbReference>
<dbReference type="InterPro" id="IPR036691">
    <property type="entry name" value="Endo/exonu/phosph_ase_sf"/>
</dbReference>
<evidence type="ECO:0000313" key="3">
    <source>
        <dbReference type="Proteomes" id="UP000887013"/>
    </source>
</evidence>
<organism evidence="2 3">
    <name type="scientific">Nephila pilipes</name>
    <name type="common">Giant wood spider</name>
    <name type="synonym">Nephila maculata</name>
    <dbReference type="NCBI Taxonomy" id="299642"/>
    <lineage>
        <taxon>Eukaryota</taxon>
        <taxon>Metazoa</taxon>
        <taxon>Ecdysozoa</taxon>
        <taxon>Arthropoda</taxon>
        <taxon>Chelicerata</taxon>
        <taxon>Arachnida</taxon>
        <taxon>Araneae</taxon>
        <taxon>Araneomorphae</taxon>
        <taxon>Entelegynae</taxon>
        <taxon>Araneoidea</taxon>
        <taxon>Nephilidae</taxon>
        <taxon>Nephila</taxon>
    </lineage>
</organism>
<proteinExistence type="predicted"/>
<gene>
    <name evidence="2" type="primary">X-elementORF2_302</name>
    <name evidence="2" type="ORF">NPIL_312741</name>
</gene>
<dbReference type="EMBL" id="BMAW01003605">
    <property type="protein sequence ID" value="GFS84538.1"/>
    <property type="molecule type" value="Genomic_DNA"/>
</dbReference>
<keyword evidence="2" id="KW-0695">RNA-directed DNA polymerase</keyword>
<dbReference type="Gene3D" id="3.60.10.10">
    <property type="entry name" value="Endonuclease/exonuclease/phosphatase"/>
    <property type="match status" value="1"/>
</dbReference>
<comment type="caution">
    <text evidence="2">The sequence shown here is derived from an EMBL/GenBank/DDBJ whole genome shotgun (WGS) entry which is preliminary data.</text>
</comment>
<keyword evidence="2" id="KW-0548">Nucleotidyltransferase</keyword>
<accession>A0A8X6MYT2</accession>
<dbReference type="Pfam" id="PF14529">
    <property type="entry name" value="Exo_endo_phos_2"/>
    <property type="match status" value="1"/>
</dbReference>
<dbReference type="OrthoDB" id="6436748at2759"/>
<evidence type="ECO:0000313" key="2">
    <source>
        <dbReference type="EMBL" id="GFS84538.1"/>
    </source>
</evidence>
<dbReference type="Proteomes" id="UP000887013">
    <property type="component" value="Unassembled WGS sequence"/>
</dbReference>
<dbReference type="GO" id="GO:0003964">
    <property type="term" value="F:RNA-directed DNA polymerase activity"/>
    <property type="evidence" value="ECO:0007669"/>
    <property type="project" value="UniProtKB-KW"/>
</dbReference>
<dbReference type="AlphaFoldDB" id="A0A8X6MYT2"/>
<evidence type="ECO:0000259" key="1">
    <source>
        <dbReference type="Pfam" id="PF14529"/>
    </source>
</evidence>
<keyword evidence="3" id="KW-1185">Reference proteome</keyword>
<protein>
    <submittedName>
        <fullName evidence="2">Putative RNA-directed DNA polymerase from transposon X-element</fullName>
    </submittedName>
</protein>
<feature type="domain" description="Endonuclease/exonuclease/phosphatase" evidence="1">
    <location>
        <begin position="94"/>
        <end position="205"/>
    </location>
</feature>
<keyword evidence="2" id="KW-0808">Transferase</keyword>
<name>A0A8X6MYT2_NEPPI</name>